<dbReference type="InterPro" id="IPR050287">
    <property type="entry name" value="MTA/SAH_deaminase"/>
</dbReference>
<feature type="domain" description="Amidohydrolase-related" evidence="2">
    <location>
        <begin position="53"/>
        <end position="376"/>
    </location>
</feature>
<protein>
    <submittedName>
        <fullName evidence="3">Atrazine chlorohydrolase</fullName>
        <ecNumber evidence="3">3.8.1.8</ecNumber>
    </submittedName>
</protein>
<organism evidence="3 4">
    <name type="scientific">Sphingobacterium spiritivorum</name>
    <name type="common">Flavobacterium spiritivorum</name>
    <dbReference type="NCBI Taxonomy" id="258"/>
    <lineage>
        <taxon>Bacteria</taxon>
        <taxon>Pseudomonadati</taxon>
        <taxon>Bacteroidota</taxon>
        <taxon>Sphingobacteriia</taxon>
        <taxon>Sphingobacteriales</taxon>
        <taxon>Sphingobacteriaceae</taxon>
        <taxon>Sphingobacterium</taxon>
    </lineage>
</organism>
<accession>A0A380C157</accession>
<evidence type="ECO:0000259" key="2">
    <source>
        <dbReference type="Pfam" id="PF01979"/>
    </source>
</evidence>
<dbReference type="PANTHER" id="PTHR43794:SF11">
    <property type="entry name" value="AMIDOHYDROLASE-RELATED DOMAIN-CONTAINING PROTEIN"/>
    <property type="match status" value="1"/>
</dbReference>
<dbReference type="PANTHER" id="PTHR43794">
    <property type="entry name" value="AMINOHYDROLASE SSNA-RELATED"/>
    <property type="match status" value="1"/>
</dbReference>
<name>A0A380C157_SPHSI</name>
<evidence type="ECO:0000313" key="4">
    <source>
        <dbReference type="Proteomes" id="UP000254893"/>
    </source>
</evidence>
<dbReference type="RefSeq" id="WP_115170018.1">
    <property type="nucleotide sequence ID" value="NZ_UGYW01000002.1"/>
</dbReference>
<dbReference type="Gene3D" id="3.20.20.140">
    <property type="entry name" value="Metal-dependent hydrolases"/>
    <property type="match status" value="1"/>
</dbReference>
<dbReference type="GO" id="GO:0016810">
    <property type="term" value="F:hydrolase activity, acting on carbon-nitrogen (but not peptide) bonds"/>
    <property type="evidence" value="ECO:0007669"/>
    <property type="project" value="InterPro"/>
</dbReference>
<keyword evidence="1 3" id="KW-0378">Hydrolase</keyword>
<dbReference type="EMBL" id="UGYW01000002">
    <property type="protein sequence ID" value="SUJ10282.1"/>
    <property type="molecule type" value="Genomic_DNA"/>
</dbReference>
<dbReference type="Proteomes" id="UP000254893">
    <property type="component" value="Unassembled WGS sequence"/>
</dbReference>
<dbReference type="Gene3D" id="2.30.40.10">
    <property type="entry name" value="Urease, subunit C, domain 1"/>
    <property type="match status" value="1"/>
</dbReference>
<reference evidence="3 4" key="1">
    <citation type="submission" date="2018-06" db="EMBL/GenBank/DDBJ databases">
        <authorList>
            <consortium name="Pathogen Informatics"/>
            <person name="Doyle S."/>
        </authorList>
    </citation>
    <scope>NUCLEOTIDE SEQUENCE [LARGE SCALE GENOMIC DNA]</scope>
    <source>
        <strain evidence="3 4">NCTC11388</strain>
    </source>
</reference>
<dbReference type="InterPro" id="IPR032466">
    <property type="entry name" value="Metal_Hydrolase"/>
</dbReference>
<dbReference type="EC" id="3.8.1.8" evidence="3"/>
<sequence>MVKYYSGDYVLPITNLPIKRGVVAIDDSGVIQGVYANDAVELVGKKIELLNGVLIPGFINAHCHIELSYLKGAIAQRTGLPQFISAVMTSRKENEKTVIKHIEKADKLMYDNGIQAVGDHVNTSFSAAVKERSSIKYHTFVEAMGLNKDQVESRLEEAQETRYHFNDTHSSITPHAPYSCSKLLLKAFKKITSGDSLISIHNQESEAENKLFRYKQGEFLKFYEQIGYNIADFKAQARNSIQSYLPNLPVRNKLMLVHNTYTSLKDLDFVRRMDREVVWCFCPKANLYIEGALPKVMNFVNDDQKIVLGTDSFASNDTLDILEELKVIHEAFPALEFTKTINWATINGAEFLNFDDKLGSLEVGKKPGLILLEGMENLRLTSNVTVQRIA</sequence>
<evidence type="ECO:0000313" key="3">
    <source>
        <dbReference type="EMBL" id="SUJ10282.1"/>
    </source>
</evidence>
<dbReference type="SUPFAM" id="SSF51556">
    <property type="entry name" value="Metallo-dependent hydrolases"/>
    <property type="match status" value="1"/>
</dbReference>
<dbReference type="InterPro" id="IPR006680">
    <property type="entry name" value="Amidohydro-rel"/>
</dbReference>
<proteinExistence type="predicted"/>
<dbReference type="Pfam" id="PF01979">
    <property type="entry name" value="Amidohydro_1"/>
    <property type="match status" value="1"/>
</dbReference>
<gene>
    <name evidence="3" type="primary">atzA</name>
    <name evidence="3" type="ORF">NCTC11388_02046</name>
</gene>
<dbReference type="AlphaFoldDB" id="A0A380C157"/>
<dbReference type="InterPro" id="IPR011059">
    <property type="entry name" value="Metal-dep_hydrolase_composite"/>
</dbReference>
<dbReference type="GO" id="GO:0018788">
    <property type="term" value="F:atrazine chlorohydrolase activity"/>
    <property type="evidence" value="ECO:0007669"/>
    <property type="project" value="UniProtKB-EC"/>
</dbReference>
<evidence type="ECO:0000256" key="1">
    <source>
        <dbReference type="ARBA" id="ARBA00022801"/>
    </source>
</evidence>